<reference evidence="1" key="1">
    <citation type="journal article" date="2021" name="Proc. Natl. Acad. Sci. U.S.A.">
        <title>A Catalog of Tens of Thousands of Viruses from Human Metagenomes Reveals Hidden Associations with Chronic Diseases.</title>
        <authorList>
            <person name="Tisza M.J."/>
            <person name="Buck C.B."/>
        </authorList>
    </citation>
    <scope>NUCLEOTIDE SEQUENCE</scope>
    <source>
        <strain evidence="1">CtNQV2</strain>
    </source>
</reference>
<accession>A0A8S5RYW0</accession>
<name>A0A8S5RYW0_9CAUD</name>
<evidence type="ECO:0000313" key="1">
    <source>
        <dbReference type="EMBL" id="DAF43925.1"/>
    </source>
</evidence>
<protein>
    <submittedName>
        <fullName evidence="1">Uncharacterized protein</fullName>
    </submittedName>
</protein>
<sequence length="92" mass="10536">MGVIVAKQPNGLLCRLNTIMGSITAYDMTENEYIEHVAYLHAEMGRCEARKTLKNGLQPFQKVLDNLVYSDKEKEQVKEMLKEMGCENEILK</sequence>
<organism evidence="1">
    <name type="scientific">Myoviridae sp. ctNQV2</name>
    <dbReference type="NCBI Taxonomy" id="2827683"/>
    <lineage>
        <taxon>Viruses</taxon>
        <taxon>Duplodnaviria</taxon>
        <taxon>Heunggongvirae</taxon>
        <taxon>Uroviricota</taxon>
        <taxon>Caudoviricetes</taxon>
    </lineage>
</organism>
<dbReference type="EMBL" id="BK032510">
    <property type="protein sequence ID" value="DAF43925.1"/>
    <property type="molecule type" value="Genomic_DNA"/>
</dbReference>
<proteinExistence type="predicted"/>